<feature type="compositionally biased region" description="Polar residues" evidence="1">
    <location>
        <begin position="1"/>
        <end position="30"/>
    </location>
</feature>
<evidence type="ECO:0000256" key="1">
    <source>
        <dbReference type="SAM" id="MobiDB-lite"/>
    </source>
</evidence>
<accession>A0ABR3W5X6</accession>
<organism evidence="2 3">
    <name type="scientific">Diaporthe australafricana</name>
    <dbReference type="NCBI Taxonomy" id="127596"/>
    <lineage>
        <taxon>Eukaryota</taxon>
        <taxon>Fungi</taxon>
        <taxon>Dikarya</taxon>
        <taxon>Ascomycota</taxon>
        <taxon>Pezizomycotina</taxon>
        <taxon>Sordariomycetes</taxon>
        <taxon>Sordariomycetidae</taxon>
        <taxon>Diaporthales</taxon>
        <taxon>Diaporthaceae</taxon>
        <taxon>Diaporthe</taxon>
    </lineage>
</organism>
<dbReference type="EMBL" id="JAWRVE010000146">
    <property type="protein sequence ID" value="KAL1853669.1"/>
    <property type="molecule type" value="Genomic_DNA"/>
</dbReference>
<protein>
    <submittedName>
        <fullName evidence="2">Uncharacterized protein</fullName>
    </submittedName>
</protein>
<comment type="caution">
    <text evidence="2">The sequence shown here is derived from an EMBL/GenBank/DDBJ whole genome shotgun (WGS) entry which is preliminary data.</text>
</comment>
<proteinExistence type="predicted"/>
<keyword evidence="3" id="KW-1185">Reference proteome</keyword>
<reference evidence="2 3" key="1">
    <citation type="journal article" date="2024" name="IMA Fungus">
        <title>IMA Genome - F19 : A genome assembly and annotation guide to empower mycologists, including annotated draft genome sequences of Ceratocystis pirilliformis, Diaporthe australafricana, Fusarium ophioides, Paecilomyces lecythidis, and Sporothrix stenoceras.</title>
        <authorList>
            <person name="Aylward J."/>
            <person name="Wilson A.M."/>
            <person name="Visagie C.M."/>
            <person name="Spraker J."/>
            <person name="Barnes I."/>
            <person name="Buitendag C."/>
            <person name="Ceriani C."/>
            <person name="Del Mar Angel L."/>
            <person name="du Plessis D."/>
            <person name="Fuchs T."/>
            <person name="Gasser K."/>
            <person name="Kramer D."/>
            <person name="Li W."/>
            <person name="Munsamy K."/>
            <person name="Piso A."/>
            <person name="Price J.L."/>
            <person name="Sonnekus B."/>
            <person name="Thomas C."/>
            <person name="van der Nest A."/>
            <person name="van Dijk A."/>
            <person name="van Heerden A."/>
            <person name="van Vuuren N."/>
            <person name="Yilmaz N."/>
            <person name="Duong T.A."/>
            <person name="van der Merwe N.A."/>
            <person name="Wingfield M.J."/>
            <person name="Wingfield B.D."/>
        </authorList>
    </citation>
    <scope>NUCLEOTIDE SEQUENCE [LARGE SCALE GENOMIC DNA]</scope>
    <source>
        <strain evidence="2 3">CMW 18300</strain>
    </source>
</reference>
<gene>
    <name evidence="2" type="ORF">Daus18300_011705</name>
</gene>
<name>A0ABR3W5X6_9PEZI</name>
<evidence type="ECO:0000313" key="2">
    <source>
        <dbReference type="EMBL" id="KAL1853669.1"/>
    </source>
</evidence>
<feature type="region of interest" description="Disordered" evidence="1">
    <location>
        <begin position="1"/>
        <end position="76"/>
    </location>
</feature>
<dbReference type="Proteomes" id="UP001583177">
    <property type="component" value="Unassembled WGS sequence"/>
</dbReference>
<sequence>MQPQKKNFLVNTLSTQDSTDVSPQMRSSPASFHPQAAQAAVFVPGDQKSEINPSDKEETPAKKIETPTKAEEEVDEKTQKAKAMEEEWWTGDDVFAPNLK</sequence>
<evidence type="ECO:0000313" key="3">
    <source>
        <dbReference type="Proteomes" id="UP001583177"/>
    </source>
</evidence>
<feature type="region of interest" description="Disordered" evidence="1">
    <location>
        <begin position="81"/>
        <end position="100"/>
    </location>
</feature>
<feature type="compositionally biased region" description="Basic and acidic residues" evidence="1">
    <location>
        <begin position="47"/>
        <end position="76"/>
    </location>
</feature>